<keyword evidence="2 7" id="KW-0812">Transmembrane</keyword>
<dbReference type="RefSeq" id="WP_011814830.1">
    <property type="nucleotide sequence ID" value="NC_008789.1"/>
</dbReference>
<dbReference type="GO" id="GO:0016020">
    <property type="term" value="C:membrane"/>
    <property type="evidence" value="ECO:0007669"/>
    <property type="project" value="UniProtKB-SubCell"/>
</dbReference>
<feature type="domain" description="SH3b" evidence="9">
    <location>
        <begin position="40"/>
        <end position="98"/>
    </location>
</feature>
<feature type="transmembrane region" description="Helical" evidence="7">
    <location>
        <begin position="202"/>
        <end position="220"/>
    </location>
</feature>
<dbReference type="STRING" id="349124.Hhal_2044"/>
<dbReference type="Gene3D" id="2.30.30.40">
    <property type="entry name" value="SH3 Domains"/>
    <property type="match status" value="1"/>
</dbReference>
<organism evidence="10 11">
    <name type="scientific">Halorhodospira halophila (strain DSM 244 / SL1)</name>
    <name type="common">Ectothiorhodospira halophila (strain DSM 244 / SL1)</name>
    <dbReference type="NCBI Taxonomy" id="349124"/>
    <lineage>
        <taxon>Bacteria</taxon>
        <taxon>Pseudomonadati</taxon>
        <taxon>Pseudomonadota</taxon>
        <taxon>Gammaproteobacteria</taxon>
        <taxon>Chromatiales</taxon>
        <taxon>Ectothiorhodospiraceae</taxon>
        <taxon>Halorhodospira</taxon>
    </lineage>
</organism>
<dbReference type="InterPro" id="IPR003646">
    <property type="entry name" value="SH3-like_bac-type"/>
</dbReference>
<feature type="signal peptide" evidence="8">
    <location>
        <begin position="1"/>
        <end position="26"/>
    </location>
</feature>
<evidence type="ECO:0000256" key="6">
    <source>
        <dbReference type="SAM" id="Coils"/>
    </source>
</evidence>
<evidence type="ECO:0000313" key="10">
    <source>
        <dbReference type="EMBL" id="ABM62808.1"/>
    </source>
</evidence>
<accession>A1WYP6</accession>
<keyword evidence="6" id="KW-0175">Coiled coil</keyword>
<feature type="chain" id="PRO_5002640921" description="SH3b domain-containing protein" evidence="8">
    <location>
        <begin position="27"/>
        <end position="236"/>
    </location>
</feature>
<gene>
    <name evidence="10" type="ordered locus">Hhal_2044</name>
</gene>
<reference evidence="11" key="1">
    <citation type="submission" date="2006-12" db="EMBL/GenBank/DDBJ databases">
        <title>Complete sequence of Halorhodospira halophila SL1.</title>
        <authorList>
            <consortium name="US DOE Joint Genome Institute"/>
            <person name="Copeland A."/>
            <person name="Lucas S."/>
            <person name="Lapidus A."/>
            <person name="Barry K."/>
            <person name="Detter J.C."/>
            <person name="Glavina del Rio T."/>
            <person name="Hammon N."/>
            <person name="Israni S."/>
            <person name="Dalin E."/>
            <person name="Tice H."/>
            <person name="Pitluck S."/>
            <person name="Saunders E."/>
            <person name="Brettin T."/>
            <person name="Bruce D."/>
            <person name="Han C."/>
            <person name="Tapia R."/>
            <person name="Schmutz J."/>
            <person name="Larimer F."/>
            <person name="Land M."/>
            <person name="Hauser L."/>
            <person name="Kyrpides N."/>
            <person name="Mikhailova N."/>
            <person name="Hoff W."/>
            <person name="Richardson P."/>
        </authorList>
    </citation>
    <scope>NUCLEOTIDE SEQUENCE [LARGE SCALE GENOMIC DNA]</scope>
    <source>
        <strain evidence="11">DSM 244 / SL1</strain>
    </source>
</reference>
<evidence type="ECO:0000256" key="1">
    <source>
        <dbReference type="ARBA" id="ARBA00004167"/>
    </source>
</evidence>
<dbReference type="eggNOG" id="COG4991">
    <property type="taxonomic scope" value="Bacteria"/>
</dbReference>
<evidence type="ECO:0000256" key="7">
    <source>
        <dbReference type="SAM" id="Phobius"/>
    </source>
</evidence>
<dbReference type="EMBL" id="CP000544">
    <property type="protein sequence ID" value="ABM62808.1"/>
    <property type="molecule type" value="Genomic_DNA"/>
</dbReference>
<dbReference type="KEGG" id="hha:Hhal_2044"/>
<name>A1WYP6_HALHL</name>
<dbReference type="NCBIfam" id="TIGR04211">
    <property type="entry name" value="SH3_and_anchor"/>
    <property type="match status" value="1"/>
</dbReference>
<sequence>MRIKSASAVFLSAVLVTGLPLTSATAQTAYVGDEISISFRTGPGSQYAIERFLSTGAPLEVLPLPEDAEEDYGEVALEDWIYVRDNQGDEGWVQERFLMAEAPARVRIGQVEEERDAARERIAELEEELAEQTDEKDALSEELAEAEARIEELESDLEAASDGYELVEANEQLQERVARLLERNEQLEEQNTALAERSRQEWFLAGAGVLVGGLILGLILPHLRPRRRDGWGGGGL</sequence>
<evidence type="ECO:0000313" key="11">
    <source>
        <dbReference type="Proteomes" id="UP000000647"/>
    </source>
</evidence>
<evidence type="ECO:0000256" key="2">
    <source>
        <dbReference type="ARBA" id="ARBA00022692"/>
    </source>
</evidence>
<feature type="coiled-coil region" evidence="6">
    <location>
        <begin position="108"/>
        <end position="197"/>
    </location>
</feature>
<dbReference type="InterPro" id="IPR016476">
    <property type="entry name" value="SH3_dom_pro"/>
</dbReference>
<dbReference type="AlphaFoldDB" id="A1WYP6"/>
<keyword evidence="4 7" id="KW-1133">Transmembrane helix</keyword>
<evidence type="ECO:0000256" key="8">
    <source>
        <dbReference type="SAM" id="SignalP"/>
    </source>
</evidence>
<dbReference type="Proteomes" id="UP000000647">
    <property type="component" value="Chromosome"/>
</dbReference>
<reference evidence="10 11" key="2">
    <citation type="journal article" date="2013" name="Stand. Genomic Sci.">
        <title>Complete genome sequence of Halorhodospira halophila SL1.</title>
        <authorList>
            <person name="Challacombe J.F."/>
            <person name="Majid S."/>
            <person name="Deole R."/>
            <person name="Brettin T.S."/>
            <person name="Bruce D."/>
            <person name="Delano S.F."/>
            <person name="Detter J.C."/>
            <person name="Gleasner C.D."/>
            <person name="Han C.S."/>
            <person name="Misra M."/>
            <person name="Reitenga K.G."/>
            <person name="Mikhailova N."/>
            <person name="Woyke T."/>
            <person name="Pitluck S."/>
            <person name="Nolan M."/>
            <person name="Land M.L."/>
            <person name="Saunders E."/>
            <person name="Tapia R."/>
            <person name="Lapidus A."/>
            <person name="Ivanova N."/>
            <person name="Hoff W.D."/>
        </authorList>
    </citation>
    <scope>NUCLEOTIDE SEQUENCE [LARGE SCALE GENOMIC DNA]</scope>
    <source>
        <strain evidence="11">DSM 244 / SL1</strain>
    </source>
</reference>
<dbReference type="HOGENOM" id="CLU_094106_1_1_6"/>
<keyword evidence="5 7" id="KW-0472">Membrane</keyword>
<protein>
    <recommendedName>
        <fullName evidence="9">SH3b domain-containing protein</fullName>
    </recommendedName>
</protein>
<dbReference type="Pfam" id="PF08239">
    <property type="entry name" value="SH3_3"/>
    <property type="match status" value="1"/>
</dbReference>
<keyword evidence="11" id="KW-1185">Reference proteome</keyword>
<evidence type="ECO:0000256" key="3">
    <source>
        <dbReference type="ARBA" id="ARBA00022729"/>
    </source>
</evidence>
<proteinExistence type="predicted"/>
<keyword evidence="3 8" id="KW-0732">Signal</keyword>
<evidence type="ECO:0000256" key="4">
    <source>
        <dbReference type="ARBA" id="ARBA00022989"/>
    </source>
</evidence>
<evidence type="ECO:0000259" key="9">
    <source>
        <dbReference type="Pfam" id="PF08239"/>
    </source>
</evidence>
<evidence type="ECO:0000256" key="5">
    <source>
        <dbReference type="ARBA" id="ARBA00023136"/>
    </source>
</evidence>
<comment type="subcellular location">
    <subcellularLocation>
        <location evidence="1">Membrane</location>
        <topology evidence="1">Single-pass membrane protein</topology>
    </subcellularLocation>
</comment>